<accession>A0A9Q1GF24</accession>
<keyword evidence="3" id="KW-1185">Reference proteome</keyword>
<dbReference type="EMBL" id="JAINUF010000001">
    <property type="protein sequence ID" value="KAJ8382398.1"/>
    <property type="molecule type" value="Genomic_DNA"/>
</dbReference>
<feature type="chain" id="PRO_5040299632" description="Secreted protein" evidence="1">
    <location>
        <begin position="30"/>
        <end position="166"/>
    </location>
</feature>
<feature type="signal peptide" evidence="1">
    <location>
        <begin position="1"/>
        <end position="29"/>
    </location>
</feature>
<gene>
    <name evidence="2" type="ORF">SKAU_G00031760</name>
</gene>
<dbReference type="Proteomes" id="UP001152622">
    <property type="component" value="Chromosome 1"/>
</dbReference>
<evidence type="ECO:0008006" key="4">
    <source>
        <dbReference type="Google" id="ProtNLM"/>
    </source>
</evidence>
<reference evidence="2" key="1">
    <citation type="journal article" date="2023" name="Science">
        <title>Genome structures resolve the early diversification of teleost fishes.</title>
        <authorList>
            <person name="Parey E."/>
            <person name="Louis A."/>
            <person name="Montfort J."/>
            <person name="Bouchez O."/>
            <person name="Roques C."/>
            <person name="Iampietro C."/>
            <person name="Lluch J."/>
            <person name="Castinel A."/>
            <person name="Donnadieu C."/>
            <person name="Desvignes T."/>
            <person name="Floi Bucao C."/>
            <person name="Jouanno E."/>
            <person name="Wen M."/>
            <person name="Mejri S."/>
            <person name="Dirks R."/>
            <person name="Jansen H."/>
            <person name="Henkel C."/>
            <person name="Chen W.J."/>
            <person name="Zahm M."/>
            <person name="Cabau C."/>
            <person name="Klopp C."/>
            <person name="Thompson A.W."/>
            <person name="Robinson-Rechavi M."/>
            <person name="Braasch I."/>
            <person name="Lecointre G."/>
            <person name="Bobe J."/>
            <person name="Postlethwait J.H."/>
            <person name="Berthelot C."/>
            <person name="Roest Crollius H."/>
            <person name="Guiguen Y."/>
        </authorList>
    </citation>
    <scope>NUCLEOTIDE SEQUENCE</scope>
    <source>
        <strain evidence="2">WJC10195</strain>
    </source>
</reference>
<dbReference type="AlphaFoldDB" id="A0A9Q1GF24"/>
<comment type="caution">
    <text evidence="2">The sequence shown here is derived from an EMBL/GenBank/DDBJ whole genome shotgun (WGS) entry which is preliminary data.</text>
</comment>
<evidence type="ECO:0000313" key="2">
    <source>
        <dbReference type="EMBL" id="KAJ8382398.1"/>
    </source>
</evidence>
<organism evidence="2 3">
    <name type="scientific">Synaphobranchus kaupii</name>
    <name type="common">Kaup's arrowtooth eel</name>
    <dbReference type="NCBI Taxonomy" id="118154"/>
    <lineage>
        <taxon>Eukaryota</taxon>
        <taxon>Metazoa</taxon>
        <taxon>Chordata</taxon>
        <taxon>Craniata</taxon>
        <taxon>Vertebrata</taxon>
        <taxon>Euteleostomi</taxon>
        <taxon>Actinopterygii</taxon>
        <taxon>Neopterygii</taxon>
        <taxon>Teleostei</taxon>
        <taxon>Anguilliformes</taxon>
        <taxon>Synaphobranchidae</taxon>
        <taxon>Synaphobranchus</taxon>
    </lineage>
</organism>
<proteinExistence type="predicted"/>
<protein>
    <recommendedName>
        <fullName evidence="4">Secreted protein</fullName>
    </recommendedName>
</protein>
<sequence>MYRLVQAAVRCWRLSALLLLWNWGTLIWGAPICNKNEKHAENERGLLLDKIVKMMQTLPFDTQTPGIGDIKDRHDKGILQEGVLQIMLKEMGCFLAWGEKFWIPDIIMKRTEALRECYEIMGGRFPASHTSYCPVQADNHWDNQRTRLRYLQSWKQTLQSLRMNCS</sequence>
<keyword evidence="1" id="KW-0732">Signal</keyword>
<evidence type="ECO:0000256" key="1">
    <source>
        <dbReference type="SAM" id="SignalP"/>
    </source>
</evidence>
<evidence type="ECO:0000313" key="3">
    <source>
        <dbReference type="Proteomes" id="UP001152622"/>
    </source>
</evidence>
<name>A0A9Q1GF24_SYNKA</name>